<protein>
    <recommendedName>
        <fullName evidence="2 5">Basal-body rod modification protein FlgD</fullName>
    </recommendedName>
</protein>
<accession>A0A1Y5TGJ1</accession>
<dbReference type="RefSeq" id="WP_085879772.1">
    <property type="nucleotide sequence ID" value="NZ_FWFZ01000016.1"/>
</dbReference>
<organism evidence="7 8">
    <name type="scientific">Roseisalinus antarcticus</name>
    <dbReference type="NCBI Taxonomy" id="254357"/>
    <lineage>
        <taxon>Bacteria</taxon>
        <taxon>Pseudomonadati</taxon>
        <taxon>Pseudomonadota</taxon>
        <taxon>Alphaproteobacteria</taxon>
        <taxon>Rhodobacterales</taxon>
        <taxon>Roseobacteraceae</taxon>
        <taxon>Roseisalinus</taxon>
    </lineage>
</organism>
<comment type="function">
    <text evidence="4 5">Required for flagellar hook formation. May act as a scaffolding protein.</text>
</comment>
<comment type="similarity">
    <text evidence="1 5">Belongs to the FlgD family.</text>
</comment>
<evidence type="ECO:0000256" key="2">
    <source>
        <dbReference type="ARBA" id="ARBA00016013"/>
    </source>
</evidence>
<dbReference type="EMBL" id="FWFZ01000016">
    <property type="protein sequence ID" value="SLN63233.1"/>
    <property type="molecule type" value="Genomic_DNA"/>
</dbReference>
<keyword evidence="3 5" id="KW-1005">Bacterial flagellum biogenesis</keyword>
<evidence type="ECO:0000256" key="4">
    <source>
        <dbReference type="ARBA" id="ARBA00024746"/>
    </source>
</evidence>
<gene>
    <name evidence="7" type="ORF">ROA7023_02965</name>
</gene>
<proteinExistence type="inferred from homology"/>
<evidence type="ECO:0000313" key="8">
    <source>
        <dbReference type="Proteomes" id="UP000193900"/>
    </source>
</evidence>
<evidence type="ECO:0000256" key="3">
    <source>
        <dbReference type="ARBA" id="ARBA00022795"/>
    </source>
</evidence>
<name>A0A1Y5TGJ1_9RHOB</name>
<evidence type="ECO:0000256" key="1">
    <source>
        <dbReference type="ARBA" id="ARBA00010577"/>
    </source>
</evidence>
<dbReference type="Pfam" id="PF03963">
    <property type="entry name" value="FlgD"/>
    <property type="match status" value="1"/>
</dbReference>
<feature type="compositionally biased region" description="Low complexity" evidence="6">
    <location>
        <begin position="10"/>
        <end position="26"/>
    </location>
</feature>
<evidence type="ECO:0000313" key="7">
    <source>
        <dbReference type="EMBL" id="SLN63233.1"/>
    </source>
</evidence>
<keyword evidence="7" id="KW-0282">Flagellum</keyword>
<evidence type="ECO:0000256" key="6">
    <source>
        <dbReference type="SAM" id="MobiDB-lite"/>
    </source>
</evidence>
<keyword evidence="7" id="KW-0966">Cell projection</keyword>
<feature type="region of interest" description="Disordered" evidence="6">
    <location>
        <begin position="1"/>
        <end position="39"/>
    </location>
</feature>
<dbReference type="GO" id="GO:0044781">
    <property type="term" value="P:bacterial-type flagellum organization"/>
    <property type="evidence" value="ECO:0007669"/>
    <property type="project" value="UniProtKB-UniRule"/>
</dbReference>
<reference evidence="7 8" key="1">
    <citation type="submission" date="2017-03" db="EMBL/GenBank/DDBJ databases">
        <authorList>
            <person name="Afonso C.L."/>
            <person name="Miller P.J."/>
            <person name="Scott M.A."/>
            <person name="Spackman E."/>
            <person name="Goraichik I."/>
            <person name="Dimitrov K.M."/>
            <person name="Suarez D.L."/>
            <person name="Swayne D.E."/>
        </authorList>
    </citation>
    <scope>NUCLEOTIDE SEQUENCE [LARGE SCALE GENOMIC DNA]</scope>
    <source>
        <strain evidence="7 8">CECT 7023</strain>
    </source>
</reference>
<dbReference type="AlphaFoldDB" id="A0A1Y5TGJ1"/>
<dbReference type="OrthoDB" id="9785233at2"/>
<keyword evidence="8" id="KW-1185">Reference proteome</keyword>
<evidence type="ECO:0000256" key="5">
    <source>
        <dbReference type="RuleBase" id="RU362076"/>
    </source>
</evidence>
<keyword evidence="7" id="KW-0969">Cilium</keyword>
<dbReference type="Proteomes" id="UP000193900">
    <property type="component" value="Unassembled WGS sequence"/>
</dbReference>
<sequence length="232" mass="24001">METTSPTGGQTAVQAAFAASANQRSSETQEAGGQPTAPAISSDFETFLKMLTVQMENQDPLNPVDSSDYAVQLATFSGVEQQVLTNDLLKGLGQALGMSGLNQIAGWVGQRAPVTAPVQFENAPMTVVADTVSYADRAELVVRSADGMELERHEIAPPGGEVGWAPAEGAPAALEPVYFEVESFSAGTSLGAEPAPVYAPVREVRMADGVPSIVLPGGQTLPASGITALRQG</sequence>
<dbReference type="InterPro" id="IPR005648">
    <property type="entry name" value="FlgD"/>
</dbReference>